<evidence type="ECO:0000313" key="1">
    <source>
        <dbReference type="EMBL" id="MCW1922920.1"/>
    </source>
</evidence>
<sequence>MKLPIAARPFLTVSGRQIATSGAPNKDICNARMSHAKNSGGVIAASVFAPSPNFFSKQPPRRKKLILSS</sequence>
<proteinExistence type="predicted"/>
<reference evidence="1 2" key="1">
    <citation type="submission" date="2022-10" db="EMBL/GenBank/DDBJ databases">
        <title>Luteolibacter arcticus strain CCTCC AB 2014275, whole genome shotgun sequencing project.</title>
        <authorList>
            <person name="Zhao G."/>
            <person name="Shen L."/>
        </authorList>
    </citation>
    <scope>NUCLEOTIDE SEQUENCE [LARGE SCALE GENOMIC DNA]</scope>
    <source>
        <strain evidence="1 2">CCTCC AB 2014275</strain>
    </source>
</reference>
<keyword evidence="2" id="KW-1185">Reference proteome</keyword>
<dbReference type="RefSeq" id="WP_264487026.1">
    <property type="nucleotide sequence ID" value="NZ_JAPDDT010000003.1"/>
</dbReference>
<dbReference type="EMBL" id="JAPDDT010000003">
    <property type="protein sequence ID" value="MCW1922920.1"/>
    <property type="molecule type" value="Genomic_DNA"/>
</dbReference>
<dbReference type="Proteomes" id="UP001320876">
    <property type="component" value="Unassembled WGS sequence"/>
</dbReference>
<comment type="caution">
    <text evidence="1">The sequence shown here is derived from an EMBL/GenBank/DDBJ whole genome shotgun (WGS) entry which is preliminary data.</text>
</comment>
<accession>A0ABT3GH56</accession>
<protein>
    <submittedName>
        <fullName evidence="1">Uncharacterized protein</fullName>
    </submittedName>
</protein>
<organism evidence="1 2">
    <name type="scientific">Luteolibacter arcticus</name>
    <dbReference type="NCBI Taxonomy" id="1581411"/>
    <lineage>
        <taxon>Bacteria</taxon>
        <taxon>Pseudomonadati</taxon>
        <taxon>Verrucomicrobiota</taxon>
        <taxon>Verrucomicrobiia</taxon>
        <taxon>Verrucomicrobiales</taxon>
        <taxon>Verrucomicrobiaceae</taxon>
        <taxon>Luteolibacter</taxon>
    </lineage>
</organism>
<name>A0ABT3GH56_9BACT</name>
<gene>
    <name evidence="1" type="ORF">OKA05_10185</name>
</gene>
<evidence type="ECO:0000313" key="2">
    <source>
        <dbReference type="Proteomes" id="UP001320876"/>
    </source>
</evidence>